<dbReference type="InterPro" id="IPR050884">
    <property type="entry name" value="CNP_phosphodiesterase-III"/>
</dbReference>
<evidence type="ECO:0000313" key="6">
    <source>
        <dbReference type="EMBL" id="GGL20974.1"/>
    </source>
</evidence>
<gene>
    <name evidence="6" type="ORF">GCM10009037_00340</name>
</gene>
<keyword evidence="3" id="KW-0408">Iron</keyword>
<dbReference type="PANTHER" id="PTHR42988">
    <property type="entry name" value="PHOSPHOHYDROLASE"/>
    <property type="match status" value="1"/>
</dbReference>
<name>A0A830ER01_9EURY</name>
<evidence type="ECO:0000256" key="2">
    <source>
        <dbReference type="ARBA" id="ARBA00022801"/>
    </source>
</evidence>
<dbReference type="InterPro" id="IPR004843">
    <property type="entry name" value="Calcineurin-like_PHP"/>
</dbReference>
<feature type="domain" description="Calcineurin-like phosphoesterase" evidence="5">
    <location>
        <begin position="21"/>
        <end position="233"/>
    </location>
</feature>
<keyword evidence="1" id="KW-0479">Metal-binding</keyword>
<comment type="similarity">
    <text evidence="4">Belongs to the cyclic nucleotide phosphodiesterase class-III family.</text>
</comment>
<sequence length="328" mass="34536">MTPRPGPVLARLARPAGPETTLAVLADVHADVAREPGSWKCHEHALDRLRTALDDAGRLGADAVLVAGRLGADAVLVAGDLTRDGRPDSFDAIDAAFATVDGPVLCVPGNHDVPKSYRDAPSVHAFRERYTPGVLPYVRRVGSVHVVGLDTASAVEDGSHGRVTDDQLAWLDAVLPAIGEAVVVCHHNLADAASHAAPVGIEAHATVEGADALADVLADHAVPLVVSGHAHWPTVGAAGRVRELLAPAVCSFPQAGLILDVTPEGTTVSMLPLADRDGLRAAHDAACDGTERSRRIVETFRDGYLTRFPLVDERTRNNPNATRLPLER</sequence>
<dbReference type="InterPro" id="IPR029052">
    <property type="entry name" value="Metallo-depent_PP-like"/>
</dbReference>
<evidence type="ECO:0000256" key="1">
    <source>
        <dbReference type="ARBA" id="ARBA00022723"/>
    </source>
</evidence>
<protein>
    <recommendedName>
        <fullName evidence="5">Calcineurin-like phosphoesterase domain-containing protein</fullName>
    </recommendedName>
</protein>
<dbReference type="GO" id="GO:0046872">
    <property type="term" value="F:metal ion binding"/>
    <property type="evidence" value="ECO:0007669"/>
    <property type="project" value="UniProtKB-KW"/>
</dbReference>
<accession>A0A830ER01</accession>
<keyword evidence="7" id="KW-1185">Reference proteome</keyword>
<proteinExistence type="inferred from homology"/>
<dbReference type="SUPFAM" id="SSF56300">
    <property type="entry name" value="Metallo-dependent phosphatases"/>
    <property type="match status" value="1"/>
</dbReference>
<dbReference type="OrthoDB" id="7513at2157"/>
<dbReference type="PANTHER" id="PTHR42988:SF2">
    <property type="entry name" value="CYCLIC NUCLEOTIDE PHOSPHODIESTERASE CBUA0032-RELATED"/>
    <property type="match status" value="1"/>
</dbReference>
<reference evidence="6 7" key="1">
    <citation type="journal article" date="2019" name="Int. J. Syst. Evol. Microbiol.">
        <title>The Global Catalogue of Microorganisms (GCM) 10K type strain sequencing project: providing services to taxonomists for standard genome sequencing and annotation.</title>
        <authorList>
            <consortium name="The Broad Institute Genomics Platform"/>
            <consortium name="The Broad Institute Genome Sequencing Center for Infectious Disease"/>
            <person name="Wu L."/>
            <person name="Ma J."/>
        </authorList>
    </citation>
    <scope>NUCLEOTIDE SEQUENCE [LARGE SCALE GENOMIC DNA]</scope>
    <source>
        <strain evidence="6 7">JCM 19585</strain>
    </source>
</reference>
<dbReference type="Pfam" id="PF00149">
    <property type="entry name" value="Metallophos"/>
    <property type="match status" value="1"/>
</dbReference>
<evidence type="ECO:0000313" key="7">
    <source>
        <dbReference type="Proteomes" id="UP000628840"/>
    </source>
</evidence>
<dbReference type="GO" id="GO:0016787">
    <property type="term" value="F:hydrolase activity"/>
    <property type="evidence" value="ECO:0007669"/>
    <property type="project" value="UniProtKB-KW"/>
</dbReference>
<keyword evidence="2" id="KW-0378">Hydrolase</keyword>
<dbReference type="RefSeq" id="WP_188876383.1">
    <property type="nucleotide sequence ID" value="NZ_BMPF01000001.1"/>
</dbReference>
<evidence type="ECO:0000259" key="5">
    <source>
        <dbReference type="Pfam" id="PF00149"/>
    </source>
</evidence>
<comment type="caution">
    <text evidence="6">The sequence shown here is derived from an EMBL/GenBank/DDBJ whole genome shotgun (WGS) entry which is preliminary data.</text>
</comment>
<dbReference type="Proteomes" id="UP000628840">
    <property type="component" value="Unassembled WGS sequence"/>
</dbReference>
<evidence type="ECO:0000256" key="4">
    <source>
        <dbReference type="ARBA" id="ARBA00025742"/>
    </source>
</evidence>
<organism evidence="6 7">
    <name type="scientific">Halarchaeum grantii</name>
    <dbReference type="NCBI Taxonomy" id="1193105"/>
    <lineage>
        <taxon>Archaea</taxon>
        <taxon>Methanobacteriati</taxon>
        <taxon>Methanobacteriota</taxon>
        <taxon>Stenosarchaea group</taxon>
        <taxon>Halobacteria</taxon>
        <taxon>Halobacteriales</taxon>
        <taxon>Halobacteriaceae</taxon>
    </lineage>
</organism>
<dbReference type="Gene3D" id="3.60.21.10">
    <property type="match status" value="1"/>
</dbReference>
<dbReference type="AlphaFoldDB" id="A0A830ER01"/>
<evidence type="ECO:0000256" key="3">
    <source>
        <dbReference type="ARBA" id="ARBA00023004"/>
    </source>
</evidence>
<dbReference type="EMBL" id="BMPF01000001">
    <property type="protein sequence ID" value="GGL20974.1"/>
    <property type="molecule type" value="Genomic_DNA"/>
</dbReference>